<reference evidence="4" key="1">
    <citation type="submission" date="2016-06" db="UniProtKB">
        <authorList>
            <consortium name="WormBaseParasite"/>
        </authorList>
    </citation>
    <scope>IDENTIFICATION</scope>
</reference>
<keyword evidence="1" id="KW-0175">Coiled coil</keyword>
<reference evidence="2 3" key="2">
    <citation type="submission" date="2018-11" db="EMBL/GenBank/DDBJ databases">
        <authorList>
            <consortium name="Pathogen Informatics"/>
        </authorList>
    </citation>
    <scope>NUCLEOTIDE SEQUENCE [LARGE SCALE GENOMIC DNA]</scope>
    <source>
        <strain evidence="2">Dakar</strain>
        <strain evidence="3">Dakar, Senegal</strain>
    </source>
</reference>
<proteinExistence type="predicted"/>
<sequence length="171" mass="19969">AEVSKLLHRLSEEAKRGAELVQSLKHTEDQLRRNISNMETLINKEIDMLVEALQEKRTQLIENLHSEVQQRRQYIREQTNQAGSRLSSTTSLIYFGVELIKERESSAFIQVAPSIKQRLISTENELIHETQFCRENCLGDFQLRVSNTNDLLRRIEGITLNEIYRKLIFIT</sequence>
<dbReference type="Proteomes" id="UP000279833">
    <property type="component" value="Unassembled WGS sequence"/>
</dbReference>
<evidence type="ECO:0000313" key="3">
    <source>
        <dbReference type="Proteomes" id="UP000279833"/>
    </source>
</evidence>
<dbReference type="WBParaSite" id="SCUD_0001854301-mRNA-1">
    <property type="protein sequence ID" value="SCUD_0001854301-mRNA-1"/>
    <property type="gene ID" value="SCUD_0001854301"/>
</dbReference>
<dbReference type="Gene3D" id="1.20.5.170">
    <property type="match status" value="1"/>
</dbReference>
<dbReference type="EMBL" id="UZAK01041148">
    <property type="protein sequence ID" value="VDP66075.1"/>
    <property type="molecule type" value="Genomic_DNA"/>
</dbReference>
<evidence type="ECO:0000313" key="4">
    <source>
        <dbReference type="WBParaSite" id="SCUD_0001854301-mRNA-1"/>
    </source>
</evidence>
<protein>
    <submittedName>
        <fullName evidence="4">t-SNARE coiled-coil homology domain-containing protein</fullName>
    </submittedName>
</protein>
<gene>
    <name evidence="2" type="ORF">SCUD_LOCUS18540</name>
</gene>
<evidence type="ECO:0000256" key="1">
    <source>
        <dbReference type="SAM" id="Coils"/>
    </source>
</evidence>
<dbReference type="AlphaFoldDB" id="A0A183KU00"/>
<organism evidence="4">
    <name type="scientific">Schistosoma curassoni</name>
    <dbReference type="NCBI Taxonomy" id="6186"/>
    <lineage>
        <taxon>Eukaryota</taxon>
        <taxon>Metazoa</taxon>
        <taxon>Spiralia</taxon>
        <taxon>Lophotrochozoa</taxon>
        <taxon>Platyhelminthes</taxon>
        <taxon>Trematoda</taxon>
        <taxon>Digenea</taxon>
        <taxon>Strigeidida</taxon>
        <taxon>Schistosomatoidea</taxon>
        <taxon>Schistosomatidae</taxon>
        <taxon>Schistosoma</taxon>
    </lineage>
</organism>
<accession>A0A183KU00</accession>
<feature type="coiled-coil region" evidence="1">
    <location>
        <begin position="21"/>
        <end position="70"/>
    </location>
</feature>
<name>A0A183KU00_9TREM</name>
<keyword evidence="3" id="KW-1185">Reference proteome</keyword>
<evidence type="ECO:0000313" key="2">
    <source>
        <dbReference type="EMBL" id="VDP66075.1"/>
    </source>
</evidence>